<feature type="domain" description="Beta-porphyranase A C-terminal" evidence="2">
    <location>
        <begin position="528"/>
        <end position="621"/>
    </location>
</feature>
<feature type="signal peptide" evidence="1">
    <location>
        <begin position="1"/>
        <end position="20"/>
    </location>
</feature>
<reference evidence="4 5" key="1">
    <citation type="submission" date="2023-10" db="EMBL/GenBank/DDBJ databases">
        <title>Rubellicoccus peritrichatus gen. nov., sp. nov., isolated from an algae of coral reef tank.</title>
        <authorList>
            <person name="Luo J."/>
        </authorList>
    </citation>
    <scope>NUCLEOTIDE SEQUENCE [LARGE SCALE GENOMIC DNA]</scope>
    <source>
        <strain evidence="4 5">CR14</strain>
    </source>
</reference>
<dbReference type="AlphaFoldDB" id="A0AAQ3L908"/>
<organism evidence="4 5">
    <name type="scientific">Rubellicoccus peritrichatus</name>
    <dbReference type="NCBI Taxonomy" id="3080537"/>
    <lineage>
        <taxon>Bacteria</taxon>
        <taxon>Pseudomonadati</taxon>
        <taxon>Verrucomicrobiota</taxon>
        <taxon>Opitutia</taxon>
        <taxon>Puniceicoccales</taxon>
        <taxon>Cerasicoccaceae</taxon>
        <taxon>Rubellicoccus</taxon>
    </lineage>
</organism>
<evidence type="ECO:0000259" key="2">
    <source>
        <dbReference type="Pfam" id="PF18040"/>
    </source>
</evidence>
<dbReference type="Gene3D" id="2.60.120.1200">
    <property type="match status" value="1"/>
</dbReference>
<gene>
    <name evidence="4" type="ORF">RZN69_19715</name>
</gene>
<dbReference type="Gene3D" id="3.20.20.80">
    <property type="entry name" value="Glycosidases"/>
    <property type="match status" value="1"/>
</dbReference>
<keyword evidence="5" id="KW-1185">Reference proteome</keyword>
<dbReference type="EMBL" id="CP136920">
    <property type="protein sequence ID" value="WOO40857.1"/>
    <property type="molecule type" value="Genomic_DNA"/>
</dbReference>
<dbReference type="RefSeq" id="WP_317833087.1">
    <property type="nucleotide sequence ID" value="NZ_CP136920.1"/>
</dbReference>
<proteinExistence type="predicted"/>
<dbReference type="Pfam" id="PF18206">
    <property type="entry name" value="Porphyrn_cat_1"/>
    <property type="match status" value="1"/>
</dbReference>
<keyword evidence="1" id="KW-0732">Signal</keyword>
<dbReference type="Proteomes" id="UP001304300">
    <property type="component" value="Chromosome"/>
</dbReference>
<dbReference type="InterPro" id="IPR017853">
    <property type="entry name" value="GH"/>
</dbReference>
<sequence>MHTYISALAFAGACAGATLAQGTPATVDIYLDIVHSVEGIETFDRTKFINMHSSQSEGEWDSPEMMEQFLNGWDVYLGREVGTPRVYVDQVKEDPNRPGYPSIEHLEELGYEHRSKYSKKKDIHAYEERNDLIASTHIHPYYPDGTKTNMGWAFANADATGTYLAHYFRNFFGDADGVHGEPAPIYFEVINEPVYELIIAPGDKAKTNQEEIFEYHNIVADKVRDLNPDILIGGFTQASPDHEYDNFDQWHDNWELFMDKSGDRMDFFSIHLYDKGWDRGNQYLRKGSNVEAILDMIEHASHDKLGVAKPFLISEYGAYDAAYAEDPFTPERDWINLKAFSSMMLNFMDRPNLILKSVPFMIMKANWWNHESGQPYAYRLLREEDGEWVYTELAKFYEFWTDVNGTRVRTHSSDPDIQSDAYVQGNTVYLILNNLEFESRRVALNFIDADKAKVNSVTVKQLHAPDGKPALDVDMLNALPSEVEISAEAAMIVECEFDRPLNMSQRLDQKKYYADKYLQPINEAPLDFQFSDIEIGHAGEATLRIGLGREHNLSLQPEIEVNGKRLEQASSDVSGDDQLRRKTFFGVIEVPVPYNFLKEDNTVTLSFPDQSGHVSSLALEVLNLNSNQ</sequence>
<evidence type="ECO:0000313" key="4">
    <source>
        <dbReference type="EMBL" id="WOO40857.1"/>
    </source>
</evidence>
<name>A0AAQ3L908_9BACT</name>
<evidence type="ECO:0000256" key="1">
    <source>
        <dbReference type="SAM" id="SignalP"/>
    </source>
</evidence>
<dbReference type="Pfam" id="PF18040">
    <property type="entry name" value="BPA_C"/>
    <property type="match status" value="1"/>
</dbReference>
<dbReference type="SUPFAM" id="SSF51445">
    <property type="entry name" value="(Trans)glycosidases"/>
    <property type="match status" value="1"/>
</dbReference>
<evidence type="ECO:0008006" key="6">
    <source>
        <dbReference type="Google" id="ProtNLM"/>
    </source>
</evidence>
<dbReference type="InterPro" id="IPR041224">
    <property type="entry name" value="BPA_C"/>
</dbReference>
<accession>A0AAQ3L908</accession>
<feature type="domain" description="Porphyranase beta-sandwich" evidence="3">
    <location>
        <begin position="416"/>
        <end position="519"/>
    </location>
</feature>
<dbReference type="CDD" id="cd21510">
    <property type="entry name" value="agarase_cat"/>
    <property type="match status" value="1"/>
</dbReference>
<dbReference type="KEGG" id="puo:RZN69_19715"/>
<feature type="chain" id="PRO_5042930788" description="Beta-agarase" evidence="1">
    <location>
        <begin position="21"/>
        <end position="628"/>
    </location>
</feature>
<protein>
    <recommendedName>
        <fullName evidence="6">Beta-agarase</fullName>
    </recommendedName>
</protein>
<evidence type="ECO:0000313" key="5">
    <source>
        <dbReference type="Proteomes" id="UP001304300"/>
    </source>
</evidence>
<evidence type="ECO:0000259" key="3">
    <source>
        <dbReference type="Pfam" id="PF18206"/>
    </source>
</evidence>
<dbReference type="InterPro" id="IPR040527">
    <property type="entry name" value="Beta-sand_Porphyrn"/>
</dbReference>